<evidence type="ECO:0000256" key="7">
    <source>
        <dbReference type="PIRNR" id="PIRNR000232"/>
    </source>
</evidence>
<dbReference type="GO" id="GO:0016491">
    <property type="term" value="F:oxidoreductase activity"/>
    <property type="evidence" value="ECO:0007669"/>
    <property type="project" value="UniProtKB-UniRule"/>
</dbReference>
<sequence length="184" mass="21058">MSIKETIRSRRSIKQFNGEPVSEKEVLSVLEDAVWAPNHGVREPWRFVVAADDGKARLLDILKEQTIGPKWKDMQQDEVAKAMQKFTNVGAFVFVIVPEDARQKERLEDFAAASALIQNAQLLAWEMGIGTCWKTPVFLDHPKFREALHVHRGERIVGMLQFGHFDIVPKGKERTPIEEKITRL</sequence>
<evidence type="ECO:0000256" key="8">
    <source>
        <dbReference type="PIRSR" id="PIRSR000232-1"/>
    </source>
</evidence>
<dbReference type="CDD" id="cd02135">
    <property type="entry name" value="YdjA-like"/>
    <property type="match status" value="1"/>
</dbReference>
<name>A0AAJ1WJX2_9BACI</name>
<evidence type="ECO:0000256" key="5">
    <source>
        <dbReference type="ARBA" id="ARBA00023002"/>
    </source>
</evidence>
<dbReference type="Pfam" id="PF00881">
    <property type="entry name" value="Nitroreductase"/>
    <property type="match status" value="1"/>
</dbReference>
<dbReference type="PANTHER" id="PTHR43821:SF1">
    <property type="entry name" value="NAD(P)H NITROREDUCTASE YDJA-RELATED"/>
    <property type="match status" value="1"/>
</dbReference>
<evidence type="ECO:0000256" key="3">
    <source>
        <dbReference type="ARBA" id="ARBA00022643"/>
    </source>
</evidence>
<comment type="caution">
    <text evidence="10">The sequence shown here is derived from an EMBL/GenBank/DDBJ whole genome shotgun (WGS) entry which is preliminary data.</text>
</comment>
<dbReference type="Proteomes" id="UP001237207">
    <property type="component" value="Unassembled WGS sequence"/>
</dbReference>
<keyword evidence="6 7" id="KW-0520">NAD</keyword>
<evidence type="ECO:0000313" key="10">
    <source>
        <dbReference type="EMBL" id="MDQ0215928.1"/>
    </source>
</evidence>
<dbReference type="EC" id="1.-.-.-" evidence="7"/>
<keyword evidence="4 7" id="KW-0521">NADP</keyword>
<keyword evidence="11" id="KW-1185">Reference proteome</keyword>
<keyword evidence="2 7" id="KW-0285">Flavoprotein</keyword>
<evidence type="ECO:0000256" key="2">
    <source>
        <dbReference type="ARBA" id="ARBA00022630"/>
    </source>
</evidence>
<dbReference type="PIRSF" id="PIRSF000232">
    <property type="entry name" value="YdjA"/>
    <property type="match status" value="1"/>
</dbReference>
<organism evidence="10 11">
    <name type="scientific">Oikeobacillus pervagus</name>
    <dbReference type="NCBI Taxonomy" id="1325931"/>
    <lineage>
        <taxon>Bacteria</taxon>
        <taxon>Bacillati</taxon>
        <taxon>Bacillota</taxon>
        <taxon>Bacilli</taxon>
        <taxon>Bacillales</taxon>
        <taxon>Bacillaceae</taxon>
        <taxon>Oikeobacillus</taxon>
    </lineage>
</organism>
<feature type="binding site" description="in other chain" evidence="8">
    <location>
        <begin position="133"/>
        <end position="135"/>
    </location>
    <ligand>
        <name>FMN</name>
        <dbReference type="ChEBI" id="CHEBI:58210"/>
        <note>ligand shared between dimeric partners</note>
    </ligand>
</feature>
<keyword evidence="3 7" id="KW-0288">FMN</keyword>
<evidence type="ECO:0000313" key="11">
    <source>
        <dbReference type="Proteomes" id="UP001237207"/>
    </source>
</evidence>
<evidence type="ECO:0000259" key="9">
    <source>
        <dbReference type="Pfam" id="PF00881"/>
    </source>
</evidence>
<comment type="cofactor">
    <cofactor evidence="8">
        <name>FMN</name>
        <dbReference type="ChEBI" id="CHEBI:58210"/>
    </cofactor>
    <text evidence="8">Binds 1 FMN per subunit.</text>
</comment>
<dbReference type="EMBL" id="JAUSUC010000031">
    <property type="protein sequence ID" value="MDQ0215928.1"/>
    <property type="molecule type" value="Genomic_DNA"/>
</dbReference>
<reference evidence="10" key="1">
    <citation type="submission" date="2023-07" db="EMBL/GenBank/DDBJ databases">
        <title>Genomic Encyclopedia of Type Strains, Phase IV (KMG-IV): sequencing the most valuable type-strain genomes for metagenomic binning, comparative biology and taxonomic classification.</title>
        <authorList>
            <person name="Goeker M."/>
        </authorList>
    </citation>
    <scope>NUCLEOTIDE SEQUENCE</scope>
    <source>
        <strain evidence="10">DSM 23947</strain>
    </source>
</reference>
<proteinExistence type="inferred from homology"/>
<feature type="domain" description="Nitroreductase" evidence="9">
    <location>
        <begin position="7"/>
        <end position="164"/>
    </location>
</feature>
<feature type="binding site" description="in other chain" evidence="8">
    <location>
        <begin position="10"/>
        <end position="12"/>
    </location>
    <ligand>
        <name>FMN</name>
        <dbReference type="ChEBI" id="CHEBI:58210"/>
        <note>ligand shared between dimeric partners</note>
    </ligand>
</feature>
<accession>A0AAJ1WJX2</accession>
<evidence type="ECO:0000256" key="6">
    <source>
        <dbReference type="ARBA" id="ARBA00023027"/>
    </source>
</evidence>
<dbReference type="InterPro" id="IPR029479">
    <property type="entry name" value="Nitroreductase"/>
</dbReference>
<dbReference type="RefSeq" id="WP_307257927.1">
    <property type="nucleotide sequence ID" value="NZ_JAUSUC010000031.1"/>
</dbReference>
<evidence type="ECO:0000256" key="4">
    <source>
        <dbReference type="ARBA" id="ARBA00022857"/>
    </source>
</evidence>
<dbReference type="InterPro" id="IPR052530">
    <property type="entry name" value="NAD(P)H_nitroreductase"/>
</dbReference>
<dbReference type="PANTHER" id="PTHR43821">
    <property type="entry name" value="NAD(P)H NITROREDUCTASE YDJA-RELATED"/>
    <property type="match status" value="1"/>
</dbReference>
<gene>
    <name evidence="10" type="ORF">J2S13_002349</name>
</gene>
<dbReference type="SUPFAM" id="SSF55469">
    <property type="entry name" value="FMN-dependent nitroreductase-like"/>
    <property type="match status" value="1"/>
</dbReference>
<evidence type="ECO:0000256" key="1">
    <source>
        <dbReference type="ARBA" id="ARBA00007118"/>
    </source>
</evidence>
<protein>
    <recommendedName>
        <fullName evidence="7">Putative NAD(P)H nitroreductase</fullName>
        <ecNumber evidence="7">1.-.-.-</ecNumber>
    </recommendedName>
</protein>
<dbReference type="Gene3D" id="3.40.109.10">
    <property type="entry name" value="NADH Oxidase"/>
    <property type="match status" value="1"/>
</dbReference>
<comment type="similarity">
    <text evidence="1 7">Belongs to the nitroreductase family.</text>
</comment>
<dbReference type="AlphaFoldDB" id="A0AAJ1WJX2"/>
<dbReference type="InterPro" id="IPR026021">
    <property type="entry name" value="YdjA-like"/>
</dbReference>
<dbReference type="InterPro" id="IPR000415">
    <property type="entry name" value="Nitroreductase-like"/>
</dbReference>
<keyword evidence="5 7" id="KW-0560">Oxidoreductase</keyword>
<feature type="binding site" evidence="8">
    <location>
        <position position="39"/>
    </location>
    <ligand>
        <name>FMN</name>
        <dbReference type="ChEBI" id="CHEBI:58210"/>
        <note>ligand shared between dimeric partners</note>
    </ligand>
</feature>